<evidence type="ECO:0000256" key="2">
    <source>
        <dbReference type="ARBA" id="ARBA00006251"/>
    </source>
</evidence>
<dbReference type="FunFam" id="1.10.600.10:FF:000020">
    <property type="entry name" value="Phytoene synthase"/>
    <property type="match status" value="1"/>
</dbReference>
<organism evidence="7 8">
    <name type="scientific">Methylobacterium durans</name>
    <dbReference type="NCBI Taxonomy" id="2202825"/>
    <lineage>
        <taxon>Bacteria</taxon>
        <taxon>Pseudomonadati</taxon>
        <taxon>Pseudomonadota</taxon>
        <taxon>Alphaproteobacteria</taxon>
        <taxon>Hyphomicrobiales</taxon>
        <taxon>Methylobacteriaceae</taxon>
        <taxon>Methylobacterium</taxon>
    </lineage>
</organism>
<proteinExistence type="inferred from homology"/>
<dbReference type="RefSeq" id="WP_109886922.1">
    <property type="nucleotide sequence ID" value="NZ_CP029550.1"/>
</dbReference>
<evidence type="ECO:0000256" key="3">
    <source>
        <dbReference type="ARBA" id="ARBA00022679"/>
    </source>
</evidence>
<reference evidence="8" key="1">
    <citation type="submission" date="2018-05" db="EMBL/GenBank/DDBJ databases">
        <title>Complete Genome Sequence of Methylobacterium sp. 17SD2-17.</title>
        <authorList>
            <person name="Srinivasan S."/>
        </authorList>
    </citation>
    <scope>NUCLEOTIDE SEQUENCE [LARGE SCALE GENOMIC DNA]</scope>
    <source>
        <strain evidence="8">17SD2-17</strain>
    </source>
</reference>
<feature type="region of interest" description="Disordered" evidence="6">
    <location>
        <begin position="1"/>
        <end position="20"/>
    </location>
</feature>
<dbReference type="AlphaFoldDB" id="A0A2U8W167"/>
<dbReference type="GO" id="GO:0051996">
    <property type="term" value="F:squalene synthase [NAD(P)H] activity"/>
    <property type="evidence" value="ECO:0007669"/>
    <property type="project" value="InterPro"/>
</dbReference>
<accession>A0A2U8W167</accession>
<dbReference type="GO" id="GO:0016117">
    <property type="term" value="P:carotenoid biosynthetic process"/>
    <property type="evidence" value="ECO:0007669"/>
    <property type="project" value="UniProtKB-KW"/>
</dbReference>
<dbReference type="EMBL" id="CP029550">
    <property type="protein sequence ID" value="AWN39388.1"/>
    <property type="molecule type" value="Genomic_DNA"/>
</dbReference>
<keyword evidence="4" id="KW-0125">Carotenoid biosynthesis</keyword>
<evidence type="ECO:0000313" key="8">
    <source>
        <dbReference type="Proteomes" id="UP000245926"/>
    </source>
</evidence>
<comment type="cofactor">
    <cofactor evidence="5">
        <name>ATP</name>
        <dbReference type="ChEBI" id="CHEBI:30616"/>
    </cofactor>
</comment>
<protein>
    <submittedName>
        <fullName evidence="7">Phytoene synthase</fullName>
    </submittedName>
</protein>
<evidence type="ECO:0000256" key="4">
    <source>
        <dbReference type="ARBA" id="ARBA00022746"/>
    </source>
</evidence>
<dbReference type="Proteomes" id="UP000245926">
    <property type="component" value="Chromosome"/>
</dbReference>
<dbReference type="SFLD" id="SFLDS00005">
    <property type="entry name" value="Isoprenoid_Synthase_Type_I"/>
    <property type="match status" value="1"/>
</dbReference>
<dbReference type="SUPFAM" id="SSF48576">
    <property type="entry name" value="Terpenoid synthases"/>
    <property type="match status" value="1"/>
</dbReference>
<evidence type="ECO:0000313" key="7">
    <source>
        <dbReference type="EMBL" id="AWN39388.1"/>
    </source>
</evidence>
<dbReference type="CDD" id="cd00683">
    <property type="entry name" value="Trans_IPPS_HH"/>
    <property type="match status" value="1"/>
</dbReference>
<dbReference type="InterPro" id="IPR002060">
    <property type="entry name" value="Squ/phyt_synthse"/>
</dbReference>
<dbReference type="SFLD" id="SFLDG01212">
    <property type="entry name" value="Phytoene_synthase_like"/>
    <property type="match status" value="1"/>
</dbReference>
<dbReference type="PANTHER" id="PTHR31480">
    <property type="entry name" value="BIFUNCTIONAL LYCOPENE CYCLASE/PHYTOENE SYNTHASE"/>
    <property type="match status" value="1"/>
</dbReference>
<keyword evidence="3" id="KW-0808">Transferase</keyword>
<evidence type="ECO:0000256" key="6">
    <source>
        <dbReference type="SAM" id="MobiDB-lite"/>
    </source>
</evidence>
<dbReference type="Gene3D" id="1.10.600.10">
    <property type="entry name" value="Farnesyl Diphosphate Synthase"/>
    <property type="match status" value="1"/>
</dbReference>
<gene>
    <name evidence="7" type="ORF">DK389_00985</name>
</gene>
<dbReference type="OrthoDB" id="9807580at2"/>
<dbReference type="InterPro" id="IPR008949">
    <property type="entry name" value="Isoprenoid_synthase_dom_sf"/>
</dbReference>
<dbReference type="KEGG" id="mets:DK389_00985"/>
<dbReference type="InterPro" id="IPR044843">
    <property type="entry name" value="Trans_IPPS_bact-type"/>
</dbReference>
<keyword evidence="8" id="KW-1185">Reference proteome</keyword>
<dbReference type="PROSITE" id="PS01045">
    <property type="entry name" value="SQUALEN_PHYTOEN_SYN_2"/>
    <property type="match status" value="1"/>
</dbReference>
<dbReference type="InterPro" id="IPR033904">
    <property type="entry name" value="Trans_IPPS_HH"/>
</dbReference>
<comment type="similarity">
    <text evidence="2">Belongs to the phytoene/squalene synthase family.</text>
</comment>
<dbReference type="InterPro" id="IPR019845">
    <property type="entry name" value="Squalene/phytoene_synthase_CS"/>
</dbReference>
<sequence length="357" mass="37999">MRASSPDFAERPPAPFASGRDHAACRAAIRQGSRSFHAASLLLPPGTRRAAYGLYAFCRHSDDAVDEARAGTSAAAVVRLQARLARAYAGDPADSPADRALADILAAYAIPRTLPEALLDGLAWDARGRRYETLSDLCAYAARVAGSVGAMMTLIMGVRDPEILARACDLGVAMQLTNIARDVGEDARAGRLYLPLRWLAEEGIEPDAFLAKPEASPAIGRLVARLLDAAELLYARSESGIRGLPPGCRPAIRAARLIYAEIGREIERAGHDSVSRRARVPGRRKAALLARAALPRATVPAPAPCLPETAFLVAAVSAVPAPTAVPGWWDLGGKVVRVLDMIEILREREALARESAP</sequence>
<name>A0A2U8W167_9HYPH</name>
<dbReference type="Pfam" id="PF00494">
    <property type="entry name" value="SQS_PSY"/>
    <property type="match status" value="1"/>
</dbReference>
<dbReference type="GO" id="GO:0004311">
    <property type="term" value="F:geranylgeranyl diphosphate synthase activity"/>
    <property type="evidence" value="ECO:0007669"/>
    <property type="project" value="InterPro"/>
</dbReference>
<comment type="pathway">
    <text evidence="1">Carotenoid biosynthesis; phytoene biosynthesis.</text>
</comment>
<evidence type="ECO:0000256" key="5">
    <source>
        <dbReference type="ARBA" id="ARBA00053028"/>
    </source>
</evidence>
<evidence type="ECO:0000256" key="1">
    <source>
        <dbReference type="ARBA" id="ARBA00004684"/>
    </source>
</evidence>
<dbReference type="SFLD" id="SFLDG01018">
    <property type="entry name" value="Squalene/Phytoene_Synthase_Lik"/>
    <property type="match status" value="1"/>
</dbReference>